<dbReference type="Pfam" id="PF05686">
    <property type="entry name" value="Glyco_transf_90"/>
    <property type="match status" value="1"/>
</dbReference>
<dbReference type="EMBL" id="KQ030551">
    <property type="protein sequence ID" value="KJZ72167.1"/>
    <property type="molecule type" value="Genomic_DNA"/>
</dbReference>
<feature type="transmembrane region" description="Helical" evidence="2">
    <location>
        <begin position="154"/>
        <end position="171"/>
    </location>
</feature>
<accession>A0A0F7ZYB2</accession>
<keyword evidence="2" id="KW-0472">Membrane</keyword>
<evidence type="ECO:0000313" key="5">
    <source>
        <dbReference type="Proteomes" id="UP000054481"/>
    </source>
</evidence>
<evidence type="ECO:0000259" key="3">
    <source>
        <dbReference type="SMART" id="SM00672"/>
    </source>
</evidence>
<dbReference type="InterPro" id="IPR006598">
    <property type="entry name" value="CAP10"/>
</dbReference>
<dbReference type="PANTHER" id="PTHR12203:SF104">
    <property type="entry name" value="PROTEIN CAP1, PUTATIVE (AFU_ORTHOLOGUE AFUA_1G05595)-RELATED"/>
    <property type="match status" value="1"/>
</dbReference>
<evidence type="ECO:0000256" key="1">
    <source>
        <dbReference type="SAM" id="MobiDB-lite"/>
    </source>
</evidence>
<evidence type="ECO:0000256" key="2">
    <source>
        <dbReference type="SAM" id="Phobius"/>
    </source>
</evidence>
<evidence type="ECO:0000313" key="4">
    <source>
        <dbReference type="EMBL" id="KJZ72167.1"/>
    </source>
</evidence>
<protein>
    <recommendedName>
        <fullName evidence="3">Glycosyl transferase CAP10 domain-containing protein</fullName>
    </recommendedName>
</protein>
<reference evidence="4 5" key="1">
    <citation type="journal article" date="2014" name="Genome Biol. Evol.">
        <title>Comparative genomics and transcriptomics analyses reveal divergent lifestyle features of nematode endoparasitic fungus Hirsutella minnesotensis.</title>
        <authorList>
            <person name="Lai Y."/>
            <person name="Liu K."/>
            <person name="Zhang X."/>
            <person name="Zhang X."/>
            <person name="Li K."/>
            <person name="Wang N."/>
            <person name="Shu C."/>
            <person name="Wu Y."/>
            <person name="Wang C."/>
            <person name="Bushley K.E."/>
            <person name="Xiang M."/>
            <person name="Liu X."/>
        </authorList>
    </citation>
    <scope>NUCLEOTIDE SEQUENCE [LARGE SCALE GENOMIC DNA]</scope>
    <source>
        <strain evidence="4 5">3608</strain>
    </source>
</reference>
<dbReference type="PANTHER" id="PTHR12203">
    <property type="entry name" value="KDEL LYS-ASP-GLU-LEU CONTAINING - RELATED"/>
    <property type="match status" value="1"/>
</dbReference>
<dbReference type="InterPro" id="IPR051091">
    <property type="entry name" value="O-Glucosyltr/Glycosyltrsf_90"/>
</dbReference>
<keyword evidence="5" id="KW-1185">Reference proteome</keyword>
<dbReference type="OrthoDB" id="541052at2759"/>
<feature type="domain" description="Glycosyl transferase CAP10" evidence="3">
    <location>
        <begin position="434"/>
        <end position="728"/>
    </location>
</feature>
<name>A0A0F7ZYB2_9HYPO</name>
<keyword evidence="2" id="KW-1133">Transmembrane helix</keyword>
<dbReference type="Proteomes" id="UP000054481">
    <property type="component" value="Unassembled WGS sequence"/>
</dbReference>
<sequence>MTRPAPSLGLFHIRCAQLQVTQSWRGGAARAETDATGKGAAELAPKKVDRCGVPLFGHWRLGSPPIQSDGPLAIDFATCNINILAQAALPSSLTAPSHLVPARDSRRFEVSSWRSPAAESGLLIVRHRKPRWSASSPPPPPPPVLPQMMRQRQYIILTAAVFFAFCVYSVFKLPRDGTRRILNAAGVSEPTPSAKLKVEQWVEVPRPTGGPKPKPAPGTASHPIQYLLGDARRELDKVTGRQSSTLDDAVKDNGVQLIDEFDTIHELLTPFWGLKPSTIRSRVKEALGGDNMLIGVAIRNHKVTHMQGGPDWQRNATEGMMAKFLQYLPDMDLAFNIHDEPRVMVPHDDLTRLVHKARQESMPASNANKNPVNEFSAKAPELNDGHSFEETKLTRFNTFSHQATWTHSRMSCPPDSPARILEEDERTDDVSRYGMGDLGFVYNTTAMSDICLTPSLSASYGFFDRPNAYSIVHDLFPVFSQSKVSSYNDIIYPSPWYWYMKVAYEEDKDRPWANKEDKLYWRGSTTGGFSRSGGWRRQHRQHFVQKINAGDQAFVMAKKGDAEAVPWEVKEVPRGDYRKLIDVSFSHVGQCDPGDCEAQLQFFDVKDRVEQQDAWAYKYLLDVDGNAFSGRFYAFLQSRSLTFKLAVFREWHGEWLRPWAHYVPLSPQGDDWLEAVRFFNDSSVGGDAEAQRIAEASRDWANKVVRKEDMEAWLFRLMLEYARVIDDRRATIGFDPSTRK</sequence>
<keyword evidence="2" id="KW-0812">Transmembrane</keyword>
<gene>
    <name evidence="4" type="ORF">HIM_08432</name>
</gene>
<proteinExistence type="predicted"/>
<dbReference type="SMART" id="SM00672">
    <property type="entry name" value="CAP10"/>
    <property type="match status" value="1"/>
</dbReference>
<dbReference type="AlphaFoldDB" id="A0A0F7ZYB2"/>
<organism evidence="4 5">
    <name type="scientific">Hirsutella minnesotensis 3608</name>
    <dbReference type="NCBI Taxonomy" id="1043627"/>
    <lineage>
        <taxon>Eukaryota</taxon>
        <taxon>Fungi</taxon>
        <taxon>Dikarya</taxon>
        <taxon>Ascomycota</taxon>
        <taxon>Pezizomycotina</taxon>
        <taxon>Sordariomycetes</taxon>
        <taxon>Hypocreomycetidae</taxon>
        <taxon>Hypocreales</taxon>
        <taxon>Ophiocordycipitaceae</taxon>
        <taxon>Hirsutella</taxon>
    </lineage>
</organism>
<feature type="region of interest" description="Disordered" evidence="1">
    <location>
        <begin position="204"/>
        <end position="223"/>
    </location>
</feature>